<dbReference type="Proteomes" id="UP000789901">
    <property type="component" value="Unassembled WGS sequence"/>
</dbReference>
<organism evidence="1 2">
    <name type="scientific">Gigaspora margarita</name>
    <dbReference type="NCBI Taxonomy" id="4874"/>
    <lineage>
        <taxon>Eukaryota</taxon>
        <taxon>Fungi</taxon>
        <taxon>Fungi incertae sedis</taxon>
        <taxon>Mucoromycota</taxon>
        <taxon>Glomeromycotina</taxon>
        <taxon>Glomeromycetes</taxon>
        <taxon>Diversisporales</taxon>
        <taxon>Gigasporaceae</taxon>
        <taxon>Gigaspora</taxon>
    </lineage>
</organism>
<dbReference type="EMBL" id="CAJVQB010004221">
    <property type="protein sequence ID" value="CAG8630104.1"/>
    <property type="molecule type" value="Genomic_DNA"/>
</dbReference>
<name>A0ABN7UM11_GIGMA</name>
<reference evidence="1 2" key="1">
    <citation type="submission" date="2021-06" db="EMBL/GenBank/DDBJ databases">
        <authorList>
            <person name="Kallberg Y."/>
            <person name="Tangrot J."/>
            <person name="Rosling A."/>
        </authorList>
    </citation>
    <scope>NUCLEOTIDE SEQUENCE [LARGE SCALE GENOMIC DNA]</scope>
    <source>
        <strain evidence="1 2">120-4 pot B 10/14</strain>
    </source>
</reference>
<comment type="caution">
    <text evidence="1">The sequence shown here is derived from an EMBL/GenBank/DDBJ whole genome shotgun (WGS) entry which is preliminary data.</text>
</comment>
<proteinExistence type="predicted"/>
<sequence length="208" mass="25914">MDSFDKKKISFGITNDKKYYWYYLKIFYNNKPCSLKEFELYSYENTDYNYKNMKYKYSKINNKDGTESFLFQRNAKLYFKNILLFEFIYNEYQIKELSSNNDNIYIYLTLNNKIVNLNKEFVYKFINDKDYSKIENKKNINFNNNLFEIIEKTVINNRVVYELKKNRVGWYYFFFHNIVIKHIRTEYVFDFYNKKDNNYFVRFFTIAI</sequence>
<evidence type="ECO:0000313" key="2">
    <source>
        <dbReference type="Proteomes" id="UP000789901"/>
    </source>
</evidence>
<gene>
    <name evidence="1" type="ORF">GMARGA_LOCUS8286</name>
</gene>
<protein>
    <submittedName>
        <fullName evidence="1">40754_t:CDS:1</fullName>
    </submittedName>
</protein>
<accession>A0ABN7UM11</accession>
<keyword evidence="2" id="KW-1185">Reference proteome</keyword>
<evidence type="ECO:0000313" key="1">
    <source>
        <dbReference type="EMBL" id="CAG8630104.1"/>
    </source>
</evidence>